<proteinExistence type="predicted"/>
<feature type="domain" description="CASTOR ACT" evidence="1">
    <location>
        <begin position="61"/>
        <end position="118"/>
    </location>
</feature>
<protein>
    <submittedName>
        <fullName evidence="3">Uncharacterized protein</fullName>
    </submittedName>
</protein>
<evidence type="ECO:0000313" key="4">
    <source>
        <dbReference type="Proteomes" id="UP000219439"/>
    </source>
</evidence>
<evidence type="ECO:0000259" key="2">
    <source>
        <dbReference type="Pfam" id="PF21631"/>
    </source>
</evidence>
<dbReference type="RefSeq" id="WP_097151693.1">
    <property type="nucleotide sequence ID" value="NZ_OBEL01000001.1"/>
</dbReference>
<dbReference type="InterPro" id="IPR049447">
    <property type="entry name" value="A9CJY8-like_N"/>
</dbReference>
<organism evidence="3 4">
    <name type="scientific">Cohaesibacter gelatinilyticus</name>
    <dbReference type="NCBI Taxonomy" id="372072"/>
    <lineage>
        <taxon>Bacteria</taxon>
        <taxon>Pseudomonadati</taxon>
        <taxon>Pseudomonadota</taxon>
        <taxon>Alphaproteobacteria</taxon>
        <taxon>Hyphomicrobiales</taxon>
        <taxon>Cohaesibacteraceae</taxon>
    </lineage>
</organism>
<accession>A0A285N9Z9</accession>
<feature type="domain" description="A9CJY8-like N-terminal" evidence="2">
    <location>
        <begin position="12"/>
        <end position="57"/>
    </location>
</feature>
<evidence type="ECO:0000313" key="3">
    <source>
        <dbReference type="EMBL" id="SNZ06260.1"/>
    </source>
</evidence>
<evidence type="ECO:0000259" key="1">
    <source>
        <dbReference type="Pfam" id="PF13840"/>
    </source>
</evidence>
<dbReference type="Pfam" id="PF21631">
    <property type="entry name" value="A9CJY8-like_N"/>
    <property type="match status" value="1"/>
</dbReference>
<dbReference type="Pfam" id="PF13840">
    <property type="entry name" value="ACT_7"/>
    <property type="match status" value="1"/>
</dbReference>
<gene>
    <name evidence="3" type="ORF">SAMN06265368_0360</name>
</gene>
<reference evidence="3 4" key="1">
    <citation type="submission" date="2017-09" db="EMBL/GenBank/DDBJ databases">
        <authorList>
            <person name="Ehlers B."/>
            <person name="Leendertz F.H."/>
        </authorList>
    </citation>
    <scope>NUCLEOTIDE SEQUENCE [LARGE SCALE GENOMIC DNA]</scope>
    <source>
        <strain evidence="3 4">DSM 18289</strain>
    </source>
</reference>
<dbReference type="OrthoDB" id="5615858at2"/>
<name>A0A285N9Z9_9HYPH</name>
<dbReference type="EMBL" id="OBEL01000001">
    <property type="protein sequence ID" value="SNZ06260.1"/>
    <property type="molecule type" value="Genomic_DNA"/>
</dbReference>
<dbReference type="AlphaFoldDB" id="A0A285N9Z9"/>
<sequence>MMIKLELTPLQGEYAICWLPAGASVPAWANDGAGFVNISYCQDELSIVCQADKVPDDIKKEDGWAAIKLNNLLGLDEPGAVLSAVKPISTAGLGVFVISTYYRDYLLVRADQFEKVSKLMIEAGHQFKDAD</sequence>
<dbReference type="Proteomes" id="UP000219439">
    <property type="component" value="Unassembled WGS sequence"/>
</dbReference>
<keyword evidence="4" id="KW-1185">Reference proteome</keyword>
<dbReference type="InterPro" id="IPR045865">
    <property type="entry name" value="ACT-like_dom_sf"/>
</dbReference>
<dbReference type="Gene3D" id="3.30.2130.10">
    <property type="entry name" value="VC0802-like"/>
    <property type="match status" value="1"/>
</dbReference>
<dbReference type="SUPFAM" id="SSF55021">
    <property type="entry name" value="ACT-like"/>
    <property type="match status" value="2"/>
</dbReference>
<dbReference type="InterPro" id="IPR027795">
    <property type="entry name" value="CASTOR_ACT_dom"/>
</dbReference>